<accession>A0AAV2THM2</accession>
<keyword evidence="1" id="KW-0732">Signal</keyword>
<evidence type="ECO:0000313" key="2">
    <source>
        <dbReference type="EMBL" id="CAL5136655.1"/>
    </source>
</evidence>
<comment type="caution">
    <text evidence="2">The sequence shown here is derived from an EMBL/GenBank/DDBJ whole genome shotgun (WGS) entry which is preliminary data.</text>
</comment>
<dbReference type="AlphaFoldDB" id="A0AAV2THM2"/>
<gene>
    <name evidence="2" type="ORF">CDAUBV1_LOCUS10778</name>
</gene>
<name>A0AAV2THM2_CALDB</name>
<evidence type="ECO:0000256" key="1">
    <source>
        <dbReference type="SAM" id="SignalP"/>
    </source>
</evidence>
<dbReference type="Proteomes" id="UP001497525">
    <property type="component" value="Unassembled WGS sequence"/>
</dbReference>
<protein>
    <submittedName>
        <fullName evidence="2">Uncharacterized protein</fullName>
    </submittedName>
</protein>
<evidence type="ECO:0000313" key="3">
    <source>
        <dbReference type="Proteomes" id="UP001497525"/>
    </source>
</evidence>
<feature type="signal peptide" evidence="1">
    <location>
        <begin position="1"/>
        <end position="21"/>
    </location>
</feature>
<dbReference type="EMBL" id="CAXLJL010000345">
    <property type="protein sequence ID" value="CAL5136655.1"/>
    <property type="molecule type" value="Genomic_DNA"/>
</dbReference>
<feature type="chain" id="PRO_5043461168" evidence="1">
    <location>
        <begin position="22"/>
        <end position="524"/>
    </location>
</feature>
<sequence>MVSAFWGILLLLLYLRPVVSSAGVQTEKSPPILLSSFRNNGDIRYGHFSVPKGATTTKLSNLVSFDKECFLEDLTLYIRPKALPLILPHQISVPSGIVLNPDYYCITVNALLESKNLAHPKAAALQPLIMASSQAKARMISIDVELPVPVPGLWYFGITLKSSPVEKRCKAWVFPRVTHSTADDPEIILTLPKPNVLTVTTLTPAVRQSLFGDTSKSDRLHSHLWRSAKEEQEGGVAAATEIGASASVSRIFNPQDYRMGFEKTLLRTSQEILSNKSVPHSGVTPPTTEGTETIATVVKSIGNEAEELRPGIELRRSVGLSPTSIELTSSEGRLFKNLVRSTSVQDRQQVARGAIKIWARLPKERTNKAKYLQGHIRVGSRHSRFRQETSSRNTHHPQVWYNSGEECLKIEQYSHPNLFIPRAAHVMQPPIELLRGEEEPLIPTAEAKEAFEMAKNMMADAAFSVYQNPIAPPQHRRWSFRCPDRCGVATMHKQLMRATGLFLPNTFTDVTTLQYVLSRTLCDV</sequence>
<proteinExistence type="predicted"/>
<organism evidence="2 3">
    <name type="scientific">Calicophoron daubneyi</name>
    <name type="common">Rumen fluke</name>
    <name type="synonym">Paramphistomum daubneyi</name>
    <dbReference type="NCBI Taxonomy" id="300641"/>
    <lineage>
        <taxon>Eukaryota</taxon>
        <taxon>Metazoa</taxon>
        <taxon>Spiralia</taxon>
        <taxon>Lophotrochozoa</taxon>
        <taxon>Platyhelminthes</taxon>
        <taxon>Trematoda</taxon>
        <taxon>Digenea</taxon>
        <taxon>Plagiorchiida</taxon>
        <taxon>Pronocephalata</taxon>
        <taxon>Paramphistomoidea</taxon>
        <taxon>Paramphistomidae</taxon>
        <taxon>Calicophoron</taxon>
    </lineage>
</organism>
<reference evidence="2" key="1">
    <citation type="submission" date="2024-06" db="EMBL/GenBank/DDBJ databases">
        <authorList>
            <person name="Liu X."/>
            <person name="Lenzi L."/>
            <person name="Haldenby T S."/>
            <person name="Uol C."/>
        </authorList>
    </citation>
    <scope>NUCLEOTIDE SEQUENCE</scope>
</reference>